<dbReference type="OrthoDB" id="3177163at2"/>
<dbReference type="EMBL" id="WSRR01000008">
    <property type="protein sequence ID" value="MVX60833.1"/>
    <property type="molecule type" value="Genomic_DNA"/>
</dbReference>
<dbReference type="RefSeq" id="WP_160345586.1">
    <property type="nucleotide sequence ID" value="NZ_WSRR01000008.1"/>
</dbReference>
<gene>
    <name evidence="1" type="ORF">GKZ27_05090</name>
</gene>
<keyword evidence="2" id="KW-1185">Reference proteome</keyword>
<name>A0A6N8JLN9_9ACTN</name>
<evidence type="ECO:0000313" key="1">
    <source>
        <dbReference type="EMBL" id="MVX60833.1"/>
    </source>
</evidence>
<protein>
    <submittedName>
        <fullName evidence="1">Uncharacterized protein</fullName>
    </submittedName>
</protein>
<dbReference type="Proteomes" id="UP000463388">
    <property type="component" value="Unassembled WGS sequence"/>
</dbReference>
<organism evidence="1 2">
    <name type="scientific">Adlercreutzia mucosicola</name>
    <dbReference type="NCBI Taxonomy" id="580026"/>
    <lineage>
        <taxon>Bacteria</taxon>
        <taxon>Bacillati</taxon>
        <taxon>Actinomycetota</taxon>
        <taxon>Coriobacteriia</taxon>
        <taxon>Eggerthellales</taxon>
        <taxon>Eggerthellaceae</taxon>
        <taxon>Adlercreutzia</taxon>
    </lineage>
</organism>
<reference evidence="1 2" key="1">
    <citation type="submission" date="2019-12" db="EMBL/GenBank/DDBJ databases">
        <title>Microbes associate with the intestines of laboratory mice.</title>
        <authorList>
            <person name="Navarre W."/>
            <person name="Wong E."/>
        </authorList>
    </citation>
    <scope>NUCLEOTIDE SEQUENCE [LARGE SCALE GENOMIC DNA]</scope>
    <source>
        <strain evidence="1 2">NM66_B29</strain>
    </source>
</reference>
<comment type="caution">
    <text evidence="1">The sequence shown here is derived from an EMBL/GenBank/DDBJ whole genome shotgun (WGS) entry which is preliminary data.</text>
</comment>
<dbReference type="AlphaFoldDB" id="A0A6N8JLN9"/>
<proteinExistence type="predicted"/>
<evidence type="ECO:0000313" key="2">
    <source>
        <dbReference type="Proteomes" id="UP000463388"/>
    </source>
</evidence>
<sequence length="145" mass="16773">MAEVCGQLYDGVARTPLMRVEEACAWIAEDYPKKWLRLVNLCERAMADGWPRIRRGDLFVLATQQGMPITLCSEFRMDNNIWSVLSRYLLMFRPELATVIFPNSAEVDRHGIDFENVWHDNVARNTFFPVKCWQDAVGLYRGEAA</sequence>
<accession>A0A6N8JLN9</accession>